<dbReference type="GO" id="GO:0016491">
    <property type="term" value="F:oxidoreductase activity"/>
    <property type="evidence" value="ECO:0007669"/>
    <property type="project" value="UniProtKB-KW"/>
</dbReference>
<dbReference type="RefSeq" id="WP_201157196.1">
    <property type="nucleotide sequence ID" value="NZ_NHSD01000247.1"/>
</dbReference>
<gene>
    <name evidence="3" type="ORF">CCR87_08875</name>
</gene>
<evidence type="ECO:0000256" key="1">
    <source>
        <dbReference type="ARBA" id="ARBA00023002"/>
    </source>
</evidence>
<dbReference type="Pfam" id="PF01266">
    <property type="entry name" value="DAO"/>
    <property type="match status" value="1"/>
</dbReference>
<evidence type="ECO:0000313" key="4">
    <source>
        <dbReference type="Proteomes" id="UP000706333"/>
    </source>
</evidence>
<protein>
    <submittedName>
        <fullName evidence="3">FAD-dependent oxidoreductase</fullName>
    </submittedName>
</protein>
<dbReference type="GO" id="GO:0005737">
    <property type="term" value="C:cytoplasm"/>
    <property type="evidence" value="ECO:0007669"/>
    <property type="project" value="TreeGrafter"/>
</dbReference>
<accession>A0A934WIX8</accession>
<dbReference type="InterPro" id="IPR006076">
    <property type="entry name" value="FAD-dep_OxRdtase"/>
</dbReference>
<evidence type="ECO:0000259" key="2">
    <source>
        <dbReference type="Pfam" id="PF01266"/>
    </source>
</evidence>
<dbReference type="AlphaFoldDB" id="A0A934WIX8"/>
<dbReference type="SUPFAM" id="SSF51905">
    <property type="entry name" value="FAD/NAD(P)-binding domain"/>
    <property type="match status" value="1"/>
</dbReference>
<dbReference type="EMBL" id="NHSD01000247">
    <property type="protein sequence ID" value="MBK5927436.1"/>
    <property type="molecule type" value="Genomic_DNA"/>
</dbReference>
<dbReference type="Gene3D" id="3.30.9.10">
    <property type="entry name" value="D-Amino Acid Oxidase, subunit A, domain 2"/>
    <property type="match status" value="1"/>
</dbReference>
<dbReference type="PANTHER" id="PTHR13847">
    <property type="entry name" value="SARCOSINE DEHYDROGENASE-RELATED"/>
    <property type="match status" value="1"/>
</dbReference>
<organism evidence="3 4">
    <name type="scientific">Rhodobaculum claviforme</name>
    <dbReference type="NCBI Taxonomy" id="1549854"/>
    <lineage>
        <taxon>Bacteria</taxon>
        <taxon>Pseudomonadati</taxon>
        <taxon>Pseudomonadota</taxon>
        <taxon>Alphaproteobacteria</taxon>
        <taxon>Rhodobacterales</taxon>
        <taxon>Paracoccaceae</taxon>
        <taxon>Rhodobaculum</taxon>
    </lineage>
</organism>
<dbReference type="PANTHER" id="PTHR13847:SF287">
    <property type="entry name" value="FAD-DEPENDENT OXIDOREDUCTASE DOMAIN-CONTAINING PROTEIN 1"/>
    <property type="match status" value="1"/>
</dbReference>
<evidence type="ECO:0000313" key="3">
    <source>
        <dbReference type="EMBL" id="MBK5927436.1"/>
    </source>
</evidence>
<keyword evidence="1" id="KW-0560">Oxidoreductase</keyword>
<dbReference type="InterPro" id="IPR036188">
    <property type="entry name" value="FAD/NAD-bd_sf"/>
</dbReference>
<dbReference type="Proteomes" id="UP000706333">
    <property type="component" value="Unassembled WGS sequence"/>
</dbReference>
<proteinExistence type="predicted"/>
<name>A0A934WIX8_9RHOB</name>
<sequence length="376" mass="38657">MVRGFDCVVIGAGIAGASVGAELAESGLHVGVLEAEAQPGHHATGRSAALYTTTYGPPVIRALSRASGPALRADHPGLSHPLLRPRGALFVAPPGCEDTAARLAGELGPAVHRLTPAQARARMPLLRTDAVAAALLEPDAADIEVASLHALFLRRLTAAGGVLLTRAPVRAITRDGAGWRLDSPAGTFRTDLLVNAAGAWADAVADLAAVRPLGLQPRRRTAVVVDVPAGVDLRDSPMTIDINERWYVKPDAGRLLLSPADASPSPPCDAAPEEIDVAIAIDRVQGAMDLPVRRIVHKWAGLRSFLPDGDPVAGMDPAAAGFFWLAGQGGYGIQTAPALARTAAALATGRALPGDIADQGVSAAALSPARLGARAR</sequence>
<reference evidence="3" key="1">
    <citation type="submission" date="2017-05" db="EMBL/GenBank/DDBJ databases">
        <authorList>
            <person name="Imhoff J.F."/>
            <person name="Rahn T."/>
            <person name="Kuenzel S."/>
            <person name="Neulinger S.C."/>
        </authorList>
    </citation>
    <scope>NUCLEOTIDE SEQUENCE</scope>
    <source>
        <strain evidence="3">LMG 28126</strain>
    </source>
</reference>
<keyword evidence="4" id="KW-1185">Reference proteome</keyword>
<dbReference type="Gene3D" id="3.50.50.60">
    <property type="entry name" value="FAD/NAD(P)-binding domain"/>
    <property type="match status" value="1"/>
</dbReference>
<comment type="caution">
    <text evidence="3">The sequence shown here is derived from an EMBL/GenBank/DDBJ whole genome shotgun (WGS) entry which is preliminary data.</text>
</comment>
<reference evidence="3" key="2">
    <citation type="journal article" date="2020" name="Microorganisms">
        <title>Osmotic Adaptation and Compatible Solute Biosynthesis of Phototrophic Bacteria as Revealed from Genome Analyses.</title>
        <authorList>
            <person name="Imhoff J.F."/>
            <person name="Rahn T."/>
            <person name="Kunzel S."/>
            <person name="Keller A."/>
            <person name="Neulinger S.C."/>
        </authorList>
    </citation>
    <scope>NUCLEOTIDE SEQUENCE</scope>
    <source>
        <strain evidence="3">LMG 28126</strain>
    </source>
</reference>
<feature type="domain" description="FAD dependent oxidoreductase" evidence="2">
    <location>
        <begin position="6"/>
        <end position="346"/>
    </location>
</feature>